<sequence length="430" mass="47712">MLIAAPYCVTVAENNYDDRVSLAPRPAQPRKVPPGPSDPRPIPPRLRKTSGTESNTVNFYLQQRQNCDGDPCPILGLCLMQLKNIMATREKVHSLRFNQDHGCFICCMDSGVRIYNVEPLTEKAHLKESVAGSVGHGEMLHRSNLIAMVGGGAVPKYADNTVLIYDDCKSQLVLEFTFSVPVLAVRLRKDRLVVVCRRQIHVFSFPHSPQRLFTCETRDNLLGLCEVSPLPSADRHILCFPAHKLGAVQLVDLLTTETTVSQAPFTIQAHQSELACLSINREGTLLATASLKGTLIRVWETARRVLLAELRRGSDPATLYCINFSSNSEFLCCSSDKGTIHIFALKNTHLNRRSTFSKIGFLGGYMESQWALANFTVPPECACICAFGANSSVYAICVDGTFHKYVYKPDGSCNRESFDVYLDLVADEEF</sequence>
<dbReference type="AlphaFoldDB" id="A0AAW0UXI7"/>
<dbReference type="GO" id="GO:0005737">
    <property type="term" value="C:cytoplasm"/>
    <property type="evidence" value="ECO:0007669"/>
    <property type="project" value="UniProtKB-ARBA"/>
</dbReference>
<evidence type="ECO:0000256" key="3">
    <source>
        <dbReference type="ARBA" id="ARBA00023006"/>
    </source>
</evidence>
<dbReference type="PANTHER" id="PTHR11227">
    <property type="entry name" value="WD-REPEAT PROTEIN INTERACTING WITH PHOSPHOINOSIDES WIPI -RELATED"/>
    <property type="match status" value="1"/>
</dbReference>
<keyword evidence="7" id="KW-1185">Reference proteome</keyword>
<evidence type="ECO:0000256" key="1">
    <source>
        <dbReference type="ARBA" id="ARBA00022574"/>
    </source>
</evidence>
<accession>A0AAW0UXI7</accession>
<dbReference type="GO" id="GO:0006914">
    <property type="term" value="P:autophagy"/>
    <property type="evidence" value="ECO:0007669"/>
    <property type="project" value="UniProtKB-KW"/>
</dbReference>
<name>A0AAW0UXI7_SCYPA</name>
<dbReference type="InterPro" id="IPR015943">
    <property type="entry name" value="WD40/YVTN_repeat-like_dom_sf"/>
</dbReference>
<feature type="compositionally biased region" description="Pro residues" evidence="5">
    <location>
        <begin position="31"/>
        <end position="44"/>
    </location>
</feature>
<dbReference type="Gene3D" id="2.130.10.10">
    <property type="entry name" value="YVTN repeat-like/Quinoprotein amine dehydrogenase"/>
    <property type="match status" value="1"/>
</dbReference>
<proteinExistence type="inferred from homology"/>
<dbReference type="EMBL" id="JARAKH010000003">
    <property type="protein sequence ID" value="KAK8404849.1"/>
    <property type="molecule type" value="Genomic_DNA"/>
</dbReference>
<evidence type="ECO:0000256" key="5">
    <source>
        <dbReference type="SAM" id="MobiDB-lite"/>
    </source>
</evidence>
<dbReference type="SUPFAM" id="SSF50978">
    <property type="entry name" value="WD40 repeat-like"/>
    <property type="match status" value="1"/>
</dbReference>
<gene>
    <name evidence="6" type="ORF">O3P69_001444</name>
</gene>
<dbReference type="InterPro" id="IPR048720">
    <property type="entry name" value="PROPPIN"/>
</dbReference>
<keyword evidence="3" id="KW-0072">Autophagy</keyword>
<evidence type="ECO:0000256" key="4">
    <source>
        <dbReference type="ARBA" id="ARBA00025740"/>
    </source>
</evidence>
<evidence type="ECO:0008006" key="8">
    <source>
        <dbReference type="Google" id="ProtNLM"/>
    </source>
</evidence>
<evidence type="ECO:0000256" key="2">
    <source>
        <dbReference type="ARBA" id="ARBA00022737"/>
    </source>
</evidence>
<reference evidence="6 7" key="1">
    <citation type="submission" date="2023-03" db="EMBL/GenBank/DDBJ databases">
        <title>High-quality genome of Scylla paramamosain provides insights in environmental adaptation.</title>
        <authorList>
            <person name="Zhang L."/>
        </authorList>
    </citation>
    <scope>NUCLEOTIDE SEQUENCE [LARGE SCALE GENOMIC DNA]</scope>
    <source>
        <strain evidence="6">LZ_2023a</strain>
        <tissue evidence="6">Muscle</tissue>
    </source>
</reference>
<dbReference type="InterPro" id="IPR001680">
    <property type="entry name" value="WD40_rpt"/>
</dbReference>
<feature type="region of interest" description="Disordered" evidence="5">
    <location>
        <begin position="21"/>
        <end position="53"/>
    </location>
</feature>
<keyword evidence="2" id="KW-0677">Repeat</keyword>
<keyword evidence="1" id="KW-0853">WD repeat</keyword>
<evidence type="ECO:0000313" key="7">
    <source>
        <dbReference type="Proteomes" id="UP001487740"/>
    </source>
</evidence>
<organism evidence="6 7">
    <name type="scientific">Scylla paramamosain</name>
    <name type="common">Mud crab</name>
    <dbReference type="NCBI Taxonomy" id="85552"/>
    <lineage>
        <taxon>Eukaryota</taxon>
        <taxon>Metazoa</taxon>
        <taxon>Ecdysozoa</taxon>
        <taxon>Arthropoda</taxon>
        <taxon>Crustacea</taxon>
        <taxon>Multicrustacea</taxon>
        <taxon>Malacostraca</taxon>
        <taxon>Eumalacostraca</taxon>
        <taxon>Eucarida</taxon>
        <taxon>Decapoda</taxon>
        <taxon>Pleocyemata</taxon>
        <taxon>Brachyura</taxon>
        <taxon>Eubrachyura</taxon>
        <taxon>Portunoidea</taxon>
        <taxon>Portunidae</taxon>
        <taxon>Portuninae</taxon>
        <taxon>Scylla</taxon>
    </lineage>
</organism>
<dbReference type="Pfam" id="PF21032">
    <property type="entry name" value="PROPPIN"/>
    <property type="match status" value="1"/>
</dbReference>
<protein>
    <recommendedName>
        <fullName evidence="8">WD repeat domain phosphoinositide-interacting protein 4</fullName>
    </recommendedName>
</protein>
<comment type="similarity">
    <text evidence="4">Belongs to the WD repeat PROPPIN family.</text>
</comment>
<comment type="caution">
    <text evidence="6">The sequence shown here is derived from an EMBL/GenBank/DDBJ whole genome shotgun (WGS) entry which is preliminary data.</text>
</comment>
<dbReference type="InterPro" id="IPR036322">
    <property type="entry name" value="WD40_repeat_dom_sf"/>
</dbReference>
<dbReference type="Proteomes" id="UP001487740">
    <property type="component" value="Unassembled WGS sequence"/>
</dbReference>
<dbReference type="SMART" id="SM00320">
    <property type="entry name" value="WD40"/>
    <property type="match status" value="3"/>
</dbReference>
<evidence type="ECO:0000313" key="6">
    <source>
        <dbReference type="EMBL" id="KAK8404849.1"/>
    </source>
</evidence>